<organism evidence="2 3">
    <name type="scientific">Veillonella montpellierensis DNF00314</name>
    <dbReference type="NCBI Taxonomy" id="1401067"/>
    <lineage>
        <taxon>Bacteria</taxon>
        <taxon>Bacillati</taxon>
        <taxon>Bacillota</taxon>
        <taxon>Negativicutes</taxon>
        <taxon>Veillonellales</taxon>
        <taxon>Veillonellaceae</taxon>
        <taxon>Veillonella</taxon>
    </lineage>
</organism>
<accession>A0A096CLM8</accession>
<evidence type="ECO:0000313" key="2">
    <source>
        <dbReference type="EMBL" id="KGF46214.1"/>
    </source>
</evidence>
<evidence type="ECO:0000259" key="1">
    <source>
        <dbReference type="Pfam" id="PF18451"/>
    </source>
</evidence>
<sequence length="59" mass="6828">MQNLKMPDFKIGSETYELKTPRGNGKNTIYDVINKHKKQSNRFVISLDETEIDIQSAEL</sequence>
<dbReference type="InterPro" id="IPR040559">
    <property type="entry name" value="CdiA_C"/>
</dbReference>
<dbReference type="Gene3D" id="3.40.1350.120">
    <property type="match status" value="1"/>
</dbReference>
<dbReference type="AlphaFoldDB" id="A0A096CLM8"/>
<name>A0A096CLM8_9FIRM</name>
<comment type="caution">
    <text evidence="2">The sequence shown here is derived from an EMBL/GenBank/DDBJ whole genome shotgun (WGS) entry which is preliminary data.</text>
</comment>
<gene>
    <name evidence="2" type="ORF">HMPREF0872_08915</name>
</gene>
<protein>
    <recommendedName>
        <fullName evidence="1">tRNA nuclease CdiA C-terminal domain-containing protein</fullName>
    </recommendedName>
</protein>
<proteinExistence type="predicted"/>
<reference evidence="2 3" key="1">
    <citation type="submission" date="2014-07" db="EMBL/GenBank/DDBJ databases">
        <authorList>
            <person name="McCorrison J."/>
            <person name="Sanka R."/>
            <person name="Torralba M."/>
            <person name="Gillis M."/>
            <person name="Haft D.H."/>
            <person name="Methe B."/>
            <person name="Sutton G."/>
            <person name="Nelson K.E."/>
        </authorList>
    </citation>
    <scope>NUCLEOTIDE SEQUENCE [LARGE SCALE GENOMIC DNA]</scope>
    <source>
        <strain evidence="2 3">DNF00314</strain>
    </source>
</reference>
<evidence type="ECO:0000313" key="3">
    <source>
        <dbReference type="Proteomes" id="UP000029628"/>
    </source>
</evidence>
<keyword evidence="3" id="KW-1185">Reference proteome</keyword>
<dbReference type="Proteomes" id="UP000029628">
    <property type="component" value="Unassembled WGS sequence"/>
</dbReference>
<feature type="domain" description="tRNA nuclease CdiA C-terminal" evidence="1">
    <location>
        <begin position="5"/>
        <end position="55"/>
    </location>
</feature>
<dbReference type="EMBL" id="JRNT01000057">
    <property type="protein sequence ID" value="KGF46214.1"/>
    <property type="molecule type" value="Genomic_DNA"/>
</dbReference>
<dbReference type="Pfam" id="PF18451">
    <property type="entry name" value="CdiA_C"/>
    <property type="match status" value="1"/>
</dbReference>